<dbReference type="EMBL" id="CP019728">
    <property type="protein sequence ID" value="AQS52969.1"/>
    <property type="molecule type" value="Genomic_DNA"/>
</dbReference>
<sequence length="254" mass="29161">MIIVNEFEISNIPVIEMVEKDATNKKLPLAFFLHGFTNQKEHGLMPGYEMARQGMRVIIPDAFLHGERKDESFSESKERAFWEIEWKTVHELPDIVDYYVSKGLAAKNDVSVTGLSMGGIAVCMAMVKYPWIRSAACLMGNPNPLHFTNWLLTSKWQTDREELQVISPEAIDEMMKDFIPLTLQAFPEKIAGRPFYIWHGKADDTVPFSHMQHFANELVGKDYARQVHVDFYEGYGHKVPLEVFKKMALFLASQ</sequence>
<gene>
    <name evidence="3" type="ORF">BW727_100576</name>
</gene>
<dbReference type="PANTHER" id="PTHR22946">
    <property type="entry name" value="DIENELACTONE HYDROLASE DOMAIN-CONTAINING PROTEIN-RELATED"/>
    <property type="match status" value="1"/>
</dbReference>
<feature type="domain" description="Peptidase S9 prolyl oligopeptidase catalytic" evidence="2">
    <location>
        <begin position="88"/>
        <end position="239"/>
    </location>
</feature>
<dbReference type="STRING" id="708126.BW727_100576"/>
<dbReference type="OrthoDB" id="31158at2"/>
<protein>
    <recommendedName>
        <fullName evidence="2">Peptidase S9 prolyl oligopeptidase catalytic domain-containing protein</fullName>
    </recommendedName>
</protein>
<reference evidence="3 4" key="1">
    <citation type="journal article" date="2014" name="Int. J. Syst. Evol. Microbiol.">
        <title>Jeotgalibaca dankookensis gen. nov., sp. nov., a member of the family Carnobacteriaceae, isolated from seujeot (Korean traditional food).</title>
        <authorList>
            <person name="Lee D.G."/>
            <person name="Trujillo M.E."/>
            <person name="Kang H."/>
            <person name="Ahn T.Y."/>
        </authorList>
    </citation>
    <scope>NUCLEOTIDE SEQUENCE [LARGE SCALE GENOMIC DNA]</scope>
    <source>
        <strain evidence="3 4">EX-07</strain>
    </source>
</reference>
<dbReference type="GO" id="GO:0008236">
    <property type="term" value="F:serine-type peptidase activity"/>
    <property type="evidence" value="ECO:0007669"/>
    <property type="project" value="InterPro"/>
</dbReference>
<dbReference type="GO" id="GO:0006508">
    <property type="term" value="P:proteolysis"/>
    <property type="evidence" value="ECO:0007669"/>
    <property type="project" value="InterPro"/>
</dbReference>
<dbReference type="InterPro" id="IPR029058">
    <property type="entry name" value="AB_hydrolase_fold"/>
</dbReference>
<dbReference type="AlphaFoldDB" id="A0A1S6IN50"/>
<dbReference type="PANTHER" id="PTHR22946:SF9">
    <property type="entry name" value="POLYKETIDE TRANSFERASE AF380"/>
    <property type="match status" value="1"/>
</dbReference>
<evidence type="ECO:0000256" key="1">
    <source>
        <dbReference type="ARBA" id="ARBA00022801"/>
    </source>
</evidence>
<dbReference type="Pfam" id="PF00326">
    <property type="entry name" value="Peptidase_S9"/>
    <property type="match status" value="1"/>
</dbReference>
<dbReference type="RefSeq" id="WP_062467731.1">
    <property type="nucleotide sequence ID" value="NZ_BBYN01000001.1"/>
</dbReference>
<evidence type="ECO:0000313" key="4">
    <source>
        <dbReference type="Proteomes" id="UP000188993"/>
    </source>
</evidence>
<keyword evidence="1" id="KW-0378">Hydrolase</keyword>
<dbReference type="SUPFAM" id="SSF53474">
    <property type="entry name" value="alpha/beta-Hydrolases"/>
    <property type="match status" value="1"/>
</dbReference>
<dbReference type="InterPro" id="IPR050261">
    <property type="entry name" value="FrsA_esterase"/>
</dbReference>
<evidence type="ECO:0000259" key="2">
    <source>
        <dbReference type="Pfam" id="PF00326"/>
    </source>
</evidence>
<organism evidence="3 4">
    <name type="scientific">Jeotgalibaca dankookensis</name>
    <dbReference type="NCBI Taxonomy" id="708126"/>
    <lineage>
        <taxon>Bacteria</taxon>
        <taxon>Bacillati</taxon>
        <taxon>Bacillota</taxon>
        <taxon>Bacilli</taxon>
        <taxon>Lactobacillales</taxon>
        <taxon>Carnobacteriaceae</taxon>
        <taxon>Jeotgalibaca</taxon>
    </lineage>
</organism>
<dbReference type="Gene3D" id="3.40.50.1820">
    <property type="entry name" value="alpha/beta hydrolase"/>
    <property type="match status" value="1"/>
</dbReference>
<name>A0A1S6IN50_9LACT</name>
<accession>A0A1S6IN50</accession>
<proteinExistence type="predicted"/>
<dbReference type="KEGG" id="jda:BW727_100576"/>
<dbReference type="InterPro" id="IPR001375">
    <property type="entry name" value="Peptidase_S9_cat"/>
</dbReference>
<dbReference type="GO" id="GO:0052689">
    <property type="term" value="F:carboxylic ester hydrolase activity"/>
    <property type="evidence" value="ECO:0007669"/>
    <property type="project" value="UniProtKB-ARBA"/>
</dbReference>
<evidence type="ECO:0000313" key="3">
    <source>
        <dbReference type="EMBL" id="AQS52969.1"/>
    </source>
</evidence>
<keyword evidence="4" id="KW-1185">Reference proteome</keyword>
<dbReference type="Proteomes" id="UP000188993">
    <property type="component" value="Chromosome"/>
</dbReference>